<proteinExistence type="predicted"/>
<organism evidence="4 5">
    <name type="scientific">Bacillus daqingensis</name>
    <dbReference type="NCBI Taxonomy" id="872396"/>
    <lineage>
        <taxon>Bacteria</taxon>
        <taxon>Bacillati</taxon>
        <taxon>Bacillota</taxon>
        <taxon>Bacilli</taxon>
        <taxon>Bacillales</taxon>
        <taxon>Bacillaceae</taxon>
        <taxon>Bacillus</taxon>
    </lineage>
</organism>
<comment type="caution">
    <text evidence="4">The sequence shown here is derived from an EMBL/GenBank/DDBJ whole genome shotgun (WGS) entry which is preliminary data.</text>
</comment>
<dbReference type="Proteomes" id="UP001595896">
    <property type="component" value="Unassembled WGS sequence"/>
</dbReference>
<dbReference type="PROSITE" id="PS51186">
    <property type="entry name" value="GNAT"/>
    <property type="match status" value="1"/>
</dbReference>
<dbReference type="InterPro" id="IPR016181">
    <property type="entry name" value="Acyl_CoA_acyltransferase"/>
</dbReference>
<dbReference type="SUPFAM" id="SSF55729">
    <property type="entry name" value="Acyl-CoA N-acyltransferases (Nat)"/>
    <property type="match status" value="1"/>
</dbReference>
<feature type="domain" description="N-acetyltransferase" evidence="3">
    <location>
        <begin position="3"/>
        <end position="156"/>
    </location>
</feature>
<dbReference type="PANTHER" id="PTHR43877">
    <property type="entry name" value="AMINOALKYLPHOSPHONATE N-ACETYLTRANSFERASE-RELATED-RELATED"/>
    <property type="match status" value="1"/>
</dbReference>
<keyword evidence="5" id="KW-1185">Reference proteome</keyword>
<dbReference type="EC" id="2.3.-.-" evidence="4"/>
<dbReference type="CDD" id="cd04301">
    <property type="entry name" value="NAT_SF"/>
    <property type="match status" value="1"/>
</dbReference>
<evidence type="ECO:0000313" key="5">
    <source>
        <dbReference type="Proteomes" id="UP001595896"/>
    </source>
</evidence>
<dbReference type="InterPro" id="IPR050832">
    <property type="entry name" value="Bact_Acetyltransf"/>
</dbReference>
<evidence type="ECO:0000259" key="3">
    <source>
        <dbReference type="PROSITE" id="PS51186"/>
    </source>
</evidence>
<keyword evidence="1 4" id="KW-0808">Transferase</keyword>
<dbReference type="InterPro" id="IPR000182">
    <property type="entry name" value="GNAT_dom"/>
</dbReference>
<reference evidence="5" key="1">
    <citation type="journal article" date="2019" name="Int. J. Syst. Evol. Microbiol.">
        <title>The Global Catalogue of Microorganisms (GCM) 10K type strain sequencing project: providing services to taxonomists for standard genome sequencing and annotation.</title>
        <authorList>
            <consortium name="The Broad Institute Genomics Platform"/>
            <consortium name="The Broad Institute Genome Sequencing Center for Infectious Disease"/>
            <person name="Wu L."/>
            <person name="Ma J."/>
        </authorList>
    </citation>
    <scope>NUCLEOTIDE SEQUENCE [LARGE SCALE GENOMIC DNA]</scope>
    <source>
        <strain evidence="5">JCM 12165</strain>
    </source>
</reference>
<accession>A0ABV9NZW5</accession>
<dbReference type="RefSeq" id="WP_377910535.1">
    <property type="nucleotide sequence ID" value="NZ_JBHSGK010000020.1"/>
</dbReference>
<sequence>MSVLIEEMKGPLAIKQAAEEVLRDLPEWFGIEEALQAYVQRSAELKSLRAVRGSETLGFISIESHNPQSAEIYVMGVKKSSHRLGIGRKLLETVETKLTKEGYRMLLVKTLSAAHPDPGYKQSRAFYTANGFIALHEFPELWGKENPCLLMGKPLS</sequence>
<keyword evidence="2 4" id="KW-0012">Acyltransferase</keyword>
<evidence type="ECO:0000256" key="1">
    <source>
        <dbReference type="ARBA" id="ARBA00022679"/>
    </source>
</evidence>
<protein>
    <submittedName>
        <fullName evidence="4">GNAT family N-acetyltransferase</fullName>
        <ecNumber evidence="4">2.3.-.-</ecNumber>
    </submittedName>
</protein>
<evidence type="ECO:0000256" key="2">
    <source>
        <dbReference type="ARBA" id="ARBA00023315"/>
    </source>
</evidence>
<evidence type="ECO:0000313" key="4">
    <source>
        <dbReference type="EMBL" id="MFC4737945.1"/>
    </source>
</evidence>
<name>A0ABV9NZW5_9BACI</name>
<dbReference type="Pfam" id="PF13508">
    <property type="entry name" value="Acetyltransf_7"/>
    <property type="match status" value="1"/>
</dbReference>
<dbReference type="EMBL" id="JBHSGK010000020">
    <property type="protein sequence ID" value="MFC4737945.1"/>
    <property type="molecule type" value="Genomic_DNA"/>
</dbReference>
<gene>
    <name evidence="4" type="ORF">ACFO4L_15295</name>
</gene>
<dbReference type="Gene3D" id="3.40.630.30">
    <property type="match status" value="1"/>
</dbReference>
<dbReference type="GO" id="GO:0016746">
    <property type="term" value="F:acyltransferase activity"/>
    <property type="evidence" value="ECO:0007669"/>
    <property type="project" value="UniProtKB-KW"/>
</dbReference>